<keyword evidence="6" id="KW-1185">Reference proteome</keyword>
<evidence type="ECO:0000256" key="1">
    <source>
        <dbReference type="ARBA" id="ARBA00005278"/>
    </source>
</evidence>
<sequence length="536" mass="59376">MGFLKYLLKLVFQPPLKKKPAQRPSELNLSQVYTQQELAKLPVSRSLARNLEQMASILGHNIDFVKRNFTLGRQDPLPAAVCFLNGMIDSQILSSHIMRPLLEAGDKSGPHLLELLDRGGLISKAEIQKGENLQTVLSRVLVGEVVLFIDGYSRAFIISCKGYNGRSIPEPVQENTVRGPREAFVELLSSNISLLRKRLVTPNLVVENYRLGRISITNVALVYLKGLASADLVAEVRQRLTRIEIDAVLESGYLEQFIKDNPYSPFPQVITTERPDKVAADLLEGRVAILTDNTPFALVAPGQFLSLLQSSEDYYTDYYFATFVRWIRLVSLVLALTLPSLYIAVTNFHQEMIPTTLFISIAANRQGVPFPAVIEAITMELLFETLREASIRLPTTLAQTISIVGALVIGQAAVQANIVSPAMIIVVAATGIATFTLPQYSLGQTVRLLRFPLMLAAAFLGLFGLMTALLAILLHLCALRSFGVPYLSPLAPFNWQSFKDTMLVAPHWSRRRRPAEMVQANTNRLGQNLRPGPDKG</sequence>
<dbReference type="GO" id="GO:0016020">
    <property type="term" value="C:membrane"/>
    <property type="evidence" value="ECO:0007669"/>
    <property type="project" value="InterPro"/>
</dbReference>
<name>K8EIW7_9FIRM</name>
<dbReference type="PANTHER" id="PTHR22550:SF5">
    <property type="entry name" value="LEUCINE ZIPPER PROTEIN 4"/>
    <property type="match status" value="1"/>
</dbReference>
<dbReference type="RefSeq" id="WP_008412043.1">
    <property type="nucleotide sequence ID" value="NZ_CAOS01000011.1"/>
</dbReference>
<dbReference type="EMBL" id="CAOS01000011">
    <property type="protein sequence ID" value="CCO08556.1"/>
    <property type="molecule type" value="Genomic_DNA"/>
</dbReference>
<evidence type="ECO:0000313" key="5">
    <source>
        <dbReference type="EMBL" id="CCO08556.1"/>
    </source>
</evidence>
<dbReference type="AlphaFoldDB" id="K8EIW7"/>
<organism evidence="5 6">
    <name type="scientific">Desulforamulus hydrothermalis Lam5 = DSM 18033</name>
    <dbReference type="NCBI Taxonomy" id="1121428"/>
    <lineage>
        <taxon>Bacteria</taxon>
        <taxon>Bacillati</taxon>
        <taxon>Bacillota</taxon>
        <taxon>Clostridia</taxon>
        <taxon>Eubacteriales</taxon>
        <taxon>Peptococcaceae</taxon>
        <taxon>Desulforamulus</taxon>
    </lineage>
</organism>
<evidence type="ECO:0000313" key="6">
    <source>
        <dbReference type="Proteomes" id="UP000009315"/>
    </source>
</evidence>
<comment type="similarity">
    <text evidence="1">Belongs to the GerABKA family.</text>
</comment>
<evidence type="ECO:0000256" key="2">
    <source>
        <dbReference type="ARBA" id="ARBA00023136"/>
    </source>
</evidence>
<dbReference type="InterPro" id="IPR050768">
    <property type="entry name" value="UPF0353/GerABKA_families"/>
</dbReference>
<gene>
    <name evidence="5" type="primary">gerKA</name>
    <name evidence="5" type="ORF">DESHY_40106</name>
</gene>
<feature type="transmembrane region" description="Helical" evidence="4">
    <location>
        <begin position="326"/>
        <end position="345"/>
    </location>
</feature>
<dbReference type="GO" id="GO:0009847">
    <property type="term" value="P:spore germination"/>
    <property type="evidence" value="ECO:0007669"/>
    <property type="project" value="InterPro"/>
</dbReference>
<dbReference type="STRING" id="1121428.DESHY_40106"/>
<dbReference type="Pfam" id="PF03323">
    <property type="entry name" value="GerA"/>
    <property type="match status" value="1"/>
</dbReference>
<feature type="transmembrane region" description="Helical" evidence="4">
    <location>
        <begin position="422"/>
        <end position="441"/>
    </location>
</feature>
<dbReference type="OrthoDB" id="1726708at2"/>
<protein>
    <submittedName>
        <fullName evidence="5">Spore germination protein KA</fullName>
    </submittedName>
</protein>
<keyword evidence="4" id="KW-1133">Transmembrane helix</keyword>
<keyword evidence="2 4" id="KW-0472">Membrane</keyword>
<accession>K8EIW7</accession>
<feature type="region of interest" description="Disordered" evidence="3">
    <location>
        <begin position="517"/>
        <end position="536"/>
    </location>
</feature>
<reference evidence="5 6" key="1">
    <citation type="journal article" date="2013" name="Genome Announc.">
        <title>Genome Sequence of the Sulfate-Reducing Bacterium Desulfotomaculum hydrothermale Lam5(T).</title>
        <authorList>
            <person name="Amin O."/>
            <person name="Fardeau M.L."/>
            <person name="Valette O."/>
            <person name="Hirschler-Rea A."/>
            <person name="Barbe V."/>
            <person name="Medigue C."/>
            <person name="Vacherie B."/>
            <person name="Ollivier B."/>
            <person name="Bertin P.N."/>
            <person name="Dolla A."/>
        </authorList>
    </citation>
    <scope>NUCLEOTIDE SEQUENCE [LARGE SCALE GENOMIC DNA]</scope>
    <source>
        <strain evidence="6">Lam5 / DSM 18033</strain>
    </source>
</reference>
<evidence type="ECO:0000256" key="3">
    <source>
        <dbReference type="SAM" id="MobiDB-lite"/>
    </source>
</evidence>
<dbReference type="InterPro" id="IPR004995">
    <property type="entry name" value="Spore_Ger"/>
</dbReference>
<evidence type="ECO:0000256" key="4">
    <source>
        <dbReference type="SAM" id="Phobius"/>
    </source>
</evidence>
<dbReference type="Proteomes" id="UP000009315">
    <property type="component" value="Unassembled WGS sequence"/>
</dbReference>
<keyword evidence="4" id="KW-0812">Transmembrane</keyword>
<proteinExistence type="inferred from homology"/>
<feature type="transmembrane region" description="Helical" evidence="4">
    <location>
        <begin position="453"/>
        <end position="479"/>
    </location>
</feature>
<comment type="caution">
    <text evidence="5">The sequence shown here is derived from an EMBL/GenBank/DDBJ whole genome shotgun (WGS) entry which is preliminary data.</text>
</comment>
<dbReference type="PIRSF" id="PIRSF005690">
    <property type="entry name" value="GerBA"/>
    <property type="match status" value="1"/>
</dbReference>
<dbReference type="eggNOG" id="COG0697">
    <property type="taxonomic scope" value="Bacteria"/>
</dbReference>
<dbReference type="PANTHER" id="PTHR22550">
    <property type="entry name" value="SPORE GERMINATION PROTEIN"/>
    <property type="match status" value="1"/>
</dbReference>